<dbReference type="GO" id="GO:0016747">
    <property type="term" value="F:acyltransferase activity, transferring groups other than amino-acyl groups"/>
    <property type="evidence" value="ECO:0007669"/>
    <property type="project" value="InterPro"/>
</dbReference>
<feature type="domain" description="N-acetyltransferase" evidence="3">
    <location>
        <begin position="3"/>
        <end position="166"/>
    </location>
</feature>
<dbReference type="Pfam" id="PF13420">
    <property type="entry name" value="Acetyltransf_4"/>
    <property type="match status" value="1"/>
</dbReference>
<evidence type="ECO:0000313" key="5">
    <source>
        <dbReference type="Proteomes" id="UP000281084"/>
    </source>
</evidence>
<dbReference type="PROSITE" id="PS51186">
    <property type="entry name" value="GNAT"/>
    <property type="match status" value="1"/>
</dbReference>
<dbReference type="InterPro" id="IPR016181">
    <property type="entry name" value="Acyl_CoA_acyltransferase"/>
</dbReference>
<comment type="caution">
    <text evidence="4">The sequence shown here is derived from an EMBL/GenBank/DDBJ whole genome shotgun (WGS) entry which is preliminary data.</text>
</comment>
<keyword evidence="2" id="KW-0012">Acyltransferase</keyword>
<evidence type="ECO:0000256" key="1">
    <source>
        <dbReference type="ARBA" id="ARBA00022679"/>
    </source>
</evidence>
<keyword evidence="1 4" id="KW-0808">Transferase</keyword>
<dbReference type="AlphaFoldDB" id="A0A3A8GHL7"/>
<name>A0A3A8GHL7_9GAMM</name>
<evidence type="ECO:0000259" key="3">
    <source>
        <dbReference type="PROSITE" id="PS51186"/>
    </source>
</evidence>
<dbReference type="Gene3D" id="3.40.630.30">
    <property type="match status" value="1"/>
</dbReference>
<dbReference type="Proteomes" id="UP000281084">
    <property type="component" value="Unassembled WGS sequence"/>
</dbReference>
<dbReference type="EMBL" id="RAXZ01000007">
    <property type="protein sequence ID" value="RKG53291.1"/>
    <property type="molecule type" value="Genomic_DNA"/>
</dbReference>
<dbReference type="CDD" id="cd04301">
    <property type="entry name" value="NAT_SF"/>
    <property type="match status" value="1"/>
</dbReference>
<dbReference type="InterPro" id="IPR000182">
    <property type="entry name" value="GNAT_dom"/>
</dbReference>
<dbReference type="RefSeq" id="WP_120367309.1">
    <property type="nucleotide sequence ID" value="NZ_RAXZ01000007.1"/>
</dbReference>
<evidence type="ECO:0000256" key="2">
    <source>
        <dbReference type="ARBA" id="ARBA00023315"/>
    </source>
</evidence>
<organism evidence="4 5">
    <name type="scientific">Acinetobacter cumulans</name>
    <dbReference type="NCBI Taxonomy" id="2136182"/>
    <lineage>
        <taxon>Bacteria</taxon>
        <taxon>Pseudomonadati</taxon>
        <taxon>Pseudomonadota</taxon>
        <taxon>Gammaproteobacteria</taxon>
        <taxon>Moraxellales</taxon>
        <taxon>Moraxellaceae</taxon>
        <taxon>Acinetobacter</taxon>
    </lineage>
</organism>
<reference evidence="4 5" key="1">
    <citation type="submission" date="2018-09" db="EMBL/GenBank/DDBJ databases">
        <title>The draft genome of Acinetobacter spp. strains.</title>
        <authorList>
            <person name="Qin J."/>
            <person name="Feng Y."/>
            <person name="Zong Z."/>
        </authorList>
    </citation>
    <scope>NUCLEOTIDE SEQUENCE [LARGE SCALE GENOMIC DNA]</scope>
    <source>
        <strain evidence="4 5">WCHAc060002</strain>
    </source>
</reference>
<dbReference type="PANTHER" id="PTHR43072">
    <property type="entry name" value="N-ACETYLTRANSFERASE"/>
    <property type="match status" value="1"/>
</dbReference>
<protein>
    <submittedName>
        <fullName evidence="4">N-acetyltransferase</fullName>
    </submittedName>
</protein>
<dbReference type="PANTHER" id="PTHR43072:SF23">
    <property type="entry name" value="UPF0039 PROTEIN C11D3.02C"/>
    <property type="match status" value="1"/>
</dbReference>
<evidence type="ECO:0000313" key="4">
    <source>
        <dbReference type="EMBL" id="RKG53291.1"/>
    </source>
</evidence>
<gene>
    <name evidence="4" type="ORF">D7V64_07540</name>
</gene>
<proteinExistence type="predicted"/>
<accession>A0A3A8GHL7</accession>
<sequence length="166" mass="19037">MAFIIRAVQETDLAEIVAIYNHEVTTGCATWNDQIYSVEDFKKKLLTFQEKQDPFVVIEHSETQQVAGYADYAMFRNFAGYRHTVEHSVYIHPQYARQGLGKRLMQHLIAYAKAHQVHVMVAGIDHANLASIALHQQLGFVQTGYMPQVGQKFGQWRDLVLMQLNI</sequence>
<dbReference type="SUPFAM" id="SSF55729">
    <property type="entry name" value="Acyl-CoA N-acyltransferases (Nat)"/>
    <property type="match status" value="1"/>
</dbReference>